<dbReference type="GO" id="GO:0030983">
    <property type="term" value="F:mismatched DNA binding"/>
    <property type="evidence" value="ECO:0007669"/>
    <property type="project" value="InterPro"/>
</dbReference>
<dbReference type="InterPro" id="IPR036187">
    <property type="entry name" value="DNA_mismatch_repair_MutS_sf"/>
</dbReference>
<evidence type="ECO:0000313" key="8">
    <source>
        <dbReference type="Proteomes" id="UP000248806"/>
    </source>
</evidence>
<feature type="transmembrane region" description="Helical" evidence="5">
    <location>
        <begin position="59"/>
        <end position="77"/>
    </location>
</feature>
<dbReference type="EMBL" id="QKUF01000018">
    <property type="protein sequence ID" value="PZW25393.1"/>
    <property type="molecule type" value="Genomic_DNA"/>
</dbReference>
<feature type="transmembrane region" description="Helical" evidence="5">
    <location>
        <begin position="336"/>
        <end position="356"/>
    </location>
</feature>
<dbReference type="PANTHER" id="PTHR11361">
    <property type="entry name" value="DNA MISMATCH REPAIR PROTEIN MUTS FAMILY MEMBER"/>
    <property type="match status" value="1"/>
</dbReference>
<keyword evidence="4" id="KW-0175">Coiled coil</keyword>
<dbReference type="PANTHER" id="PTHR11361:SF99">
    <property type="entry name" value="DNA MISMATCH REPAIR PROTEIN"/>
    <property type="match status" value="1"/>
</dbReference>
<dbReference type="Pfam" id="PF00488">
    <property type="entry name" value="MutS_V"/>
    <property type="match status" value="1"/>
</dbReference>
<dbReference type="GO" id="GO:0005524">
    <property type="term" value="F:ATP binding"/>
    <property type="evidence" value="ECO:0007669"/>
    <property type="project" value="UniProtKB-KW"/>
</dbReference>
<dbReference type="CDD" id="cd03283">
    <property type="entry name" value="ABC_MutS-like"/>
    <property type="match status" value="1"/>
</dbReference>
<dbReference type="InterPro" id="IPR027417">
    <property type="entry name" value="P-loop_NTPase"/>
</dbReference>
<feature type="coiled-coil region" evidence="4">
    <location>
        <begin position="1"/>
        <end position="35"/>
    </location>
</feature>
<evidence type="ECO:0000256" key="1">
    <source>
        <dbReference type="ARBA" id="ARBA00022741"/>
    </source>
</evidence>
<feature type="transmembrane region" description="Helical" evidence="5">
    <location>
        <begin position="34"/>
        <end position="53"/>
    </location>
</feature>
<proteinExistence type="predicted"/>
<reference evidence="7 8" key="1">
    <citation type="submission" date="2018-06" db="EMBL/GenBank/DDBJ databases">
        <title>Genomic Encyclopedia of Archaeal and Bacterial Type Strains, Phase II (KMG-II): from individual species to whole genera.</title>
        <authorList>
            <person name="Goeker M."/>
        </authorList>
    </citation>
    <scope>NUCLEOTIDE SEQUENCE [LARGE SCALE GENOMIC DNA]</scope>
    <source>
        <strain evidence="7 8">ATCC BAA-1881</strain>
    </source>
</reference>
<accession>A0A326U3P5</accession>
<keyword evidence="1" id="KW-0547">Nucleotide-binding</keyword>
<name>A0A326U3P5_THEHA</name>
<dbReference type="SMART" id="SM00534">
    <property type="entry name" value="MUTSac"/>
    <property type="match status" value="1"/>
</dbReference>
<evidence type="ECO:0000256" key="2">
    <source>
        <dbReference type="ARBA" id="ARBA00022840"/>
    </source>
</evidence>
<feature type="transmembrane region" description="Helical" evidence="5">
    <location>
        <begin position="246"/>
        <end position="264"/>
    </location>
</feature>
<dbReference type="Gene3D" id="3.40.50.300">
    <property type="entry name" value="P-loop containing nucleotide triphosphate hydrolases"/>
    <property type="match status" value="1"/>
</dbReference>
<sequence>MNIKQERIRLLERQIDRLKRRIERLEQKSNRLSWMRVLIFFGGGLLSVAIGLLTWYWGIALGVVTLVAFFAAAHLHAKVDSSLSRHEGLLRIKTVHVARMRLDWEQIPEPTYSPPSQAEHPFALDLDIVGKHSLYRLLNQAFSRDGSERLLSWLLTTSPRLDEVQRRQALVRELRPLSRFRDRLLLNSLISTRKAKEQVEGKRLLAWLKKNRAPAALRPVFWILLAIQILTPVLFVVGLFTEMMQLWPLSLLAALILFFLTANLRGDIFDDASYMSTSFGVLRAVFEYLEKYRYDNTPQLKQLCEPFFKQQNARPSVLLKGIGLLADMATLKSNGLLWLLVNAFVPWDMFIAYRLGGYKEQLAQHLPQWLDSWFELEAVNSLATFAYLNPEYTLPEVVETTSPLLEAEHIGHPLLLDGKKVTNSFTFSHMGEVDILTGSNMAGKSTFLRTLGVNLCLAYAGAPVNATRMRTGLYRLFTCIRVSDSVTDGYSYFYAEVRRLRQLLDALDQKGYPLIFFIDEIFKGTNNRERLRGSRAFVRAVAGRLCAGMISTHDLELVKLAEQLPDVRNYHFREEVVNGQMVFDYKLRQGPCPTTNALKIMQMEGLPVDDELQAAEGAD</sequence>
<dbReference type="InterPro" id="IPR045076">
    <property type="entry name" value="MutS"/>
</dbReference>
<feature type="transmembrane region" description="Helical" evidence="5">
    <location>
        <begin position="220"/>
        <end position="240"/>
    </location>
</feature>
<feature type="domain" description="DNA mismatch repair proteins mutS family" evidence="6">
    <location>
        <begin position="431"/>
        <end position="619"/>
    </location>
</feature>
<keyword evidence="5" id="KW-0472">Membrane</keyword>
<protein>
    <submittedName>
        <fullName evidence="7">MutS-like protein</fullName>
    </submittedName>
</protein>
<keyword evidence="5" id="KW-1133">Transmembrane helix</keyword>
<dbReference type="GO" id="GO:0005829">
    <property type="term" value="C:cytosol"/>
    <property type="evidence" value="ECO:0007669"/>
    <property type="project" value="TreeGrafter"/>
</dbReference>
<dbReference type="OrthoDB" id="9802448at2"/>
<gene>
    <name evidence="7" type="ORF">EI42_04237</name>
</gene>
<evidence type="ECO:0000313" key="7">
    <source>
        <dbReference type="EMBL" id="PZW25393.1"/>
    </source>
</evidence>
<comment type="caution">
    <text evidence="7">The sequence shown here is derived from an EMBL/GenBank/DDBJ whole genome shotgun (WGS) entry which is preliminary data.</text>
</comment>
<evidence type="ECO:0000256" key="5">
    <source>
        <dbReference type="SAM" id="Phobius"/>
    </source>
</evidence>
<keyword evidence="5" id="KW-0812">Transmembrane</keyword>
<keyword evidence="8" id="KW-1185">Reference proteome</keyword>
<dbReference type="GO" id="GO:0140664">
    <property type="term" value="F:ATP-dependent DNA damage sensor activity"/>
    <property type="evidence" value="ECO:0007669"/>
    <property type="project" value="InterPro"/>
</dbReference>
<organism evidence="7 8">
    <name type="scientific">Thermosporothrix hazakensis</name>
    <dbReference type="NCBI Taxonomy" id="644383"/>
    <lineage>
        <taxon>Bacteria</taxon>
        <taxon>Bacillati</taxon>
        <taxon>Chloroflexota</taxon>
        <taxon>Ktedonobacteria</taxon>
        <taxon>Ktedonobacterales</taxon>
        <taxon>Thermosporotrichaceae</taxon>
        <taxon>Thermosporothrix</taxon>
    </lineage>
</organism>
<keyword evidence="3" id="KW-0238">DNA-binding</keyword>
<evidence type="ECO:0000256" key="3">
    <source>
        <dbReference type="ARBA" id="ARBA00023125"/>
    </source>
</evidence>
<evidence type="ECO:0000256" key="4">
    <source>
        <dbReference type="SAM" id="Coils"/>
    </source>
</evidence>
<dbReference type="SUPFAM" id="SSF48334">
    <property type="entry name" value="DNA repair protein MutS, domain III"/>
    <property type="match status" value="1"/>
</dbReference>
<keyword evidence="2" id="KW-0067">ATP-binding</keyword>
<dbReference type="Proteomes" id="UP000248806">
    <property type="component" value="Unassembled WGS sequence"/>
</dbReference>
<evidence type="ECO:0000259" key="6">
    <source>
        <dbReference type="SMART" id="SM00534"/>
    </source>
</evidence>
<dbReference type="RefSeq" id="WP_137686190.1">
    <property type="nucleotide sequence ID" value="NZ_BIFX01000001.1"/>
</dbReference>
<dbReference type="InterPro" id="IPR000432">
    <property type="entry name" value="DNA_mismatch_repair_MutS_C"/>
</dbReference>
<dbReference type="GO" id="GO:0006298">
    <property type="term" value="P:mismatch repair"/>
    <property type="evidence" value="ECO:0007669"/>
    <property type="project" value="InterPro"/>
</dbReference>
<dbReference type="AlphaFoldDB" id="A0A326U3P5"/>
<dbReference type="SUPFAM" id="SSF52540">
    <property type="entry name" value="P-loop containing nucleoside triphosphate hydrolases"/>
    <property type="match status" value="1"/>
</dbReference>